<comment type="caution">
    <text evidence="2">The sequence shown here is derived from an EMBL/GenBank/DDBJ whole genome shotgun (WGS) entry which is preliminary data.</text>
</comment>
<accession>A0AAD6V220</accession>
<protein>
    <submittedName>
        <fullName evidence="2">Uncharacterized protein</fullName>
    </submittedName>
</protein>
<name>A0AAD6V220_9AGAR</name>
<sequence length="119" mass="12723">MASVPSASGLGPALPFRFSMPVPPSEVLASGTLTLLPIRMHSMEDVASTANRDLKSEWTAAHGKPPSKPAGESPHGRVAAVAIPECLTERLYMCAYVMDYMICYDYLADAVPSPLRTGE</sequence>
<gene>
    <name evidence="2" type="ORF">GGX14DRAFT_572260</name>
</gene>
<reference evidence="2" key="1">
    <citation type="submission" date="2023-03" db="EMBL/GenBank/DDBJ databases">
        <title>Massive genome expansion in bonnet fungi (Mycena s.s.) driven by repeated elements and novel gene families across ecological guilds.</title>
        <authorList>
            <consortium name="Lawrence Berkeley National Laboratory"/>
            <person name="Harder C.B."/>
            <person name="Miyauchi S."/>
            <person name="Viragh M."/>
            <person name="Kuo A."/>
            <person name="Thoen E."/>
            <person name="Andreopoulos B."/>
            <person name="Lu D."/>
            <person name="Skrede I."/>
            <person name="Drula E."/>
            <person name="Henrissat B."/>
            <person name="Morin E."/>
            <person name="Kohler A."/>
            <person name="Barry K."/>
            <person name="LaButti K."/>
            <person name="Morin E."/>
            <person name="Salamov A."/>
            <person name="Lipzen A."/>
            <person name="Mereny Z."/>
            <person name="Hegedus B."/>
            <person name="Baldrian P."/>
            <person name="Stursova M."/>
            <person name="Weitz H."/>
            <person name="Taylor A."/>
            <person name="Grigoriev I.V."/>
            <person name="Nagy L.G."/>
            <person name="Martin F."/>
            <person name="Kauserud H."/>
        </authorList>
    </citation>
    <scope>NUCLEOTIDE SEQUENCE</scope>
    <source>
        <strain evidence="2">9144</strain>
    </source>
</reference>
<evidence type="ECO:0000313" key="3">
    <source>
        <dbReference type="Proteomes" id="UP001219525"/>
    </source>
</evidence>
<dbReference type="InterPro" id="IPR008949">
    <property type="entry name" value="Isoprenoid_synthase_dom_sf"/>
</dbReference>
<proteinExistence type="predicted"/>
<organism evidence="2 3">
    <name type="scientific">Mycena pura</name>
    <dbReference type="NCBI Taxonomy" id="153505"/>
    <lineage>
        <taxon>Eukaryota</taxon>
        <taxon>Fungi</taxon>
        <taxon>Dikarya</taxon>
        <taxon>Basidiomycota</taxon>
        <taxon>Agaricomycotina</taxon>
        <taxon>Agaricomycetes</taxon>
        <taxon>Agaricomycetidae</taxon>
        <taxon>Agaricales</taxon>
        <taxon>Marasmiineae</taxon>
        <taxon>Mycenaceae</taxon>
        <taxon>Mycena</taxon>
    </lineage>
</organism>
<dbReference type="Gene3D" id="1.10.600.10">
    <property type="entry name" value="Farnesyl Diphosphate Synthase"/>
    <property type="match status" value="1"/>
</dbReference>
<dbReference type="AlphaFoldDB" id="A0AAD6V220"/>
<dbReference type="Proteomes" id="UP001219525">
    <property type="component" value="Unassembled WGS sequence"/>
</dbReference>
<keyword evidence="3" id="KW-1185">Reference proteome</keyword>
<feature type="region of interest" description="Disordered" evidence="1">
    <location>
        <begin position="50"/>
        <end position="76"/>
    </location>
</feature>
<evidence type="ECO:0000256" key="1">
    <source>
        <dbReference type="SAM" id="MobiDB-lite"/>
    </source>
</evidence>
<evidence type="ECO:0000313" key="2">
    <source>
        <dbReference type="EMBL" id="KAJ7200148.1"/>
    </source>
</evidence>
<dbReference type="EMBL" id="JARJCW010000064">
    <property type="protein sequence ID" value="KAJ7200148.1"/>
    <property type="molecule type" value="Genomic_DNA"/>
</dbReference>